<dbReference type="GO" id="GO:0005524">
    <property type="term" value="F:ATP binding"/>
    <property type="evidence" value="ECO:0007669"/>
    <property type="project" value="UniProtKB-KW"/>
</dbReference>
<evidence type="ECO:0000256" key="10">
    <source>
        <dbReference type="SAM" id="Phobius"/>
    </source>
</evidence>
<dbReference type="EMBL" id="ML170225">
    <property type="protein sequence ID" value="TDL17229.1"/>
    <property type="molecule type" value="Genomic_DNA"/>
</dbReference>
<dbReference type="InterPro" id="IPR003593">
    <property type="entry name" value="AAA+_ATPase"/>
</dbReference>
<accession>A0A4Y7PRM5</accession>
<evidence type="ECO:0000313" key="12">
    <source>
        <dbReference type="EMBL" id="TDL17229.1"/>
    </source>
</evidence>
<evidence type="ECO:0000256" key="7">
    <source>
        <dbReference type="ARBA" id="ARBA00022840"/>
    </source>
</evidence>
<feature type="transmembrane region" description="Helical" evidence="10">
    <location>
        <begin position="363"/>
        <end position="385"/>
    </location>
</feature>
<feature type="transmembrane region" description="Helical" evidence="10">
    <location>
        <begin position="1206"/>
        <end position="1225"/>
    </location>
</feature>
<organism evidence="12 13">
    <name type="scientific">Rickenella mellea</name>
    <dbReference type="NCBI Taxonomy" id="50990"/>
    <lineage>
        <taxon>Eukaryota</taxon>
        <taxon>Fungi</taxon>
        <taxon>Dikarya</taxon>
        <taxon>Basidiomycota</taxon>
        <taxon>Agaricomycotina</taxon>
        <taxon>Agaricomycetes</taxon>
        <taxon>Hymenochaetales</taxon>
        <taxon>Rickenellaceae</taxon>
        <taxon>Rickenella</taxon>
    </lineage>
</organism>
<dbReference type="Gene3D" id="3.40.50.300">
    <property type="entry name" value="P-loop containing nucleotide triphosphate hydrolases"/>
    <property type="match status" value="2"/>
</dbReference>
<feature type="transmembrane region" description="Helical" evidence="10">
    <location>
        <begin position="405"/>
        <end position="426"/>
    </location>
</feature>
<dbReference type="SUPFAM" id="SSF52540">
    <property type="entry name" value="P-loop containing nucleoside triphosphate hydrolases"/>
    <property type="match status" value="2"/>
</dbReference>
<proteinExistence type="inferred from homology"/>
<evidence type="ECO:0000313" key="13">
    <source>
        <dbReference type="Proteomes" id="UP000294933"/>
    </source>
</evidence>
<feature type="transmembrane region" description="Helical" evidence="10">
    <location>
        <begin position="1013"/>
        <end position="1033"/>
    </location>
</feature>
<dbReference type="Proteomes" id="UP000294933">
    <property type="component" value="Unassembled WGS sequence"/>
</dbReference>
<evidence type="ECO:0000256" key="8">
    <source>
        <dbReference type="ARBA" id="ARBA00022989"/>
    </source>
</evidence>
<dbReference type="PANTHER" id="PTHR19229">
    <property type="entry name" value="ATP-BINDING CASSETTE TRANSPORTER SUBFAMILY A ABCA"/>
    <property type="match status" value="1"/>
</dbReference>
<keyword evidence="4 10" id="KW-0812">Transmembrane</keyword>
<dbReference type="STRING" id="50990.A0A4Y7PRM5"/>
<evidence type="ECO:0000256" key="4">
    <source>
        <dbReference type="ARBA" id="ARBA00022692"/>
    </source>
</evidence>
<dbReference type="PROSITE" id="PS50893">
    <property type="entry name" value="ABC_TRANSPORTER_2"/>
    <property type="match status" value="2"/>
</dbReference>
<dbReference type="PANTHER" id="PTHR19229:SF36">
    <property type="entry name" value="ATP-BINDING CASSETTE SUB-FAMILY A MEMBER 2"/>
    <property type="match status" value="1"/>
</dbReference>
<dbReference type="Pfam" id="PF12698">
    <property type="entry name" value="ABC2_membrane_3"/>
    <property type="match status" value="1"/>
</dbReference>
<dbReference type="InterPro" id="IPR013525">
    <property type="entry name" value="ABC2_TM"/>
</dbReference>
<keyword evidence="7" id="KW-0067">ATP-binding</keyword>
<gene>
    <name evidence="12" type="ORF">BD410DRAFT_754625</name>
</gene>
<feature type="transmembrane region" description="Helical" evidence="10">
    <location>
        <begin position="229"/>
        <end position="247"/>
    </location>
</feature>
<dbReference type="CDD" id="cd03263">
    <property type="entry name" value="ABC_subfamily_A"/>
    <property type="match status" value="2"/>
</dbReference>
<keyword evidence="9 10" id="KW-0472">Membrane</keyword>
<dbReference type="GO" id="GO:0016887">
    <property type="term" value="F:ATP hydrolysis activity"/>
    <property type="evidence" value="ECO:0007669"/>
    <property type="project" value="InterPro"/>
</dbReference>
<sequence length="1589" mass="172755">MPYVGLFYRQFQSLFWKNIIVLSKHPVINIFRCLIAPIAWALFITYAESLIVNPNNNGIGTPAPVSALKDQFDGSLALVWADGTGGNTTPTANQIIAHMTTGFSSKQLSAVKEVKSPNDIPVLCRQNFNDVSECFGAVYFGTLPTSSNDSTPLNYTIRIDDGLNRIDVIGHTSGYEKRVFPIQWAIDSAIIELRSGVRVPAPLEWPYTRENNKHQAENTRINFIGDIDGLFLIVLFINFIGITYHLSGSYAGEREALLTTHLQAMGMLNSARVTSWHLSLSIIYLPAWIIIAVLWHIKIYHGTSIGIMIGLHILAGFSLASHALFVAAPFGRSPQLAAVGATFLAILLAILALHFSQFTTSSAVIFTFFFPPGFYVFCMRAIAGYETSLIPTNLIKADPIHNIRILPLFIVAIVNIFLWPYLAVVLERLLYDAKDPSSFWLSRLGLWPNRLPGRSKVVQQTIPSGIAISIRNLSKTFRAPWWRRKRDDVVVIDDLTLDIPKFGIFVLVGPNGAGKSSTLSIIANLWSRTSGSVTFEGGVSLPPRGTVGIVPQKNVLFPELTCYQTLKLWSAIKRPRGAPLDDINQLLVDCDLVHKMHANAGTLSGGQKRKLQLAIGLVGGSKVLLVDECTSGVDPLSRRAIWRTLMGVRSERTVLFTTHFLDEADLLADHVAVLAAPGKLVAKGSPVSLKSSIGQGYSLQVSFTPNPTNMISEGLSNNLLTRIRSLTPSARLDSQSSSATVSYQLESKDPVMVEKVLNLVEAERSSLGIASYGVRGTTMEDVFLLLMKQNAPSLEHLITPASEKRVIEGPRRHALVLTSGRPKSPLAQALTIFHKRALVARRSWLIPLLAVVIAVCGAVIPISFTFKQPQTCVTGFAPVFASSLYFPNSTFAYVPAPLLESPPGIIEALGDTVEGLSTSSVANNATFVDTIMQNAQSLTFGGVSIDQQTNAALIAWEAEVPAMGPTMLNLASNILYNRALNTSGRSTVSPSIISANYQPFPSVNNAALTTLKWNAFFGSAMAVYPAFFALYVANERRSSVQAMQLSNGLSNPVGLWLGHLMFDSIFTVVIATIIVPLLAFTSNQFNGLEFLWIIIFLYGIAGTLFAYCVSLVTTSALAAFAVVAAYQIIVLIIYTASYLLTLTYAKTSNAANILSINHFTLSLLAPIGSVDRASLVSLNLFSLLCDGTKPVTTASMVSIEKFGGPILYLIIYSCILFAVLVWFDSGSNLPRRARRVGDQHVGSNLGGSDQGSDVTHEANDVLRSNDPLRVMNVTKAFRGSDSKAVENVSFGVSHDTIMALLGPNGAGKTTTIDIIRGDVPPGHGEVLVEGSSVITHPKTARLSLGVCPQFTAIDSKLSVREHLMIYGRLKGLKRGAEVNKDVQALLDVTALSEYADRLAVDLSGGNQRKLSLAIALIGNPPVILIDEFSTGIDARMKRDMWEILKSIAVGKAVVITTHSMEEASALANKVGFIASKMLAVGSTESLTSRYPIYEVHFSCRTREDVAHAQQLMSRIPGAQMADDVSTRFEVPIDGQHTLAGLFKALNTNGNLPEYTVEPVSLESVFLKVIRANNFKEVEKPARLMDRFRV</sequence>
<feature type="transmembrane region" description="Helical" evidence="10">
    <location>
        <begin position="1053"/>
        <end position="1078"/>
    </location>
</feature>
<name>A0A4Y7PRM5_9AGAM</name>
<dbReference type="InterPro" id="IPR027417">
    <property type="entry name" value="P-loop_NTPase"/>
</dbReference>
<evidence type="ECO:0000256" key="1">
    <source>
        <dbReference type="ARBA" id="ARBA00004141"/>
    </source>
</evidence>
<dbReference type="PROSITE" id="PS00211">
    <property type="entry name" value="ABC_TRANSPORTER_1"/>
    <property type="match status" value="2"/>
</dbReference>
<protein>
    <submittedName>
        <fullName evidence="12">P-loop containing nucleoside triphosphate hydrolase protein</fullName>
    </submittedName>
</protein>
<dbReference type="InterPro" id="IPR026082">
    <property type="entry name" value="ABCA"/>
</dbReference>
<feature type="transmembrane region" description="Helical" evidence="10">
    <location>
        <begin position="276"/>
        <end position="297"/>
    </location>
</feature>
<feature type="domain" description="ABC transporter" evidence="11">
    <location>
        <begin position="1268"/>
        <end position="1500"/>
    </location>
</feature>
<evidence type="ECO:0000256" key="3">
    <source>
        <dbReference type="ARBA" id="ARBA00022448"/>
    </source>
</evidence>
<keyword evidence="3" id="KW-0813">Transport</keyword>
<dbReference type="GO" id="GO:0005319">
    <property type="term" value="F:lipid transporter activity"/>
    <property type="evidence" value="ECO:0007669"/>
    <property type="project" value="TreeGrafter"/>
</dbReference>
<evidence type="ECO:0000256" key="5">
    <source>
        <dbReference type="ARBA" id="ARBA00022737"/>
    </source>
</evidence>
<reference evidence="12 13" key="1">
    <citation type="submission" date="2018-06" db="EMBL/GenBank/DDBJ databases">
        <title>A transcriptomic atlas of mushroom development highlights an independent origin of complex multicellularity.</title>
        <authorList>
            <consortium name="DOE Joint Genome Institute"/>
            <person name="Krizsan K."/>
            <person name="Almasi E."/>
            <person name="Merenyi Z."/>
            <person name="Sahu N."/>
            <person name="Viragh M."/>
            <person name="Koszo T."/>
            <person name="Mondo S."/>
            <person name="Kiss B."/>
            <person name="Balint B."/>
            <person name="Kues U."/>
            <person name="Barry K."/>
            <person name="Hegedus J.C."/>
            <person name="Henrissat B."/>
            <person name="Johnson J."/>
            <person name="Lipzen A."/>
            <person name="Ohm R."/>
            <person name="Nagy I."/>
            <person name="Pangilinan J."/>
            <person name="Yan J."/>
            <person name="Xiong Y."/>
            <person name="Grigoriev I.V."/>
            <person name="Hibbett D.S."/>
            <person name="Nagy L.G."/>
        </authorList>
    </citation>
    <scope>NUCLEOTIDE SEQUENCE [LARGE SCALE GENOMIC DNA]</scope>
    <source>
        <strain evidence="12 13">SZMC22713</strain>
    </source>
</reference>
<keyword evidence="13" id="KW-1185">Reference proteome</keyword>
<feature type="transmembrane region" description="Helical" evidence="10">
    <location>
        <begin position="309"/>
        <end position="330"/>
    </location>
</feature>
<dbReference type="Pfam" id="PF00005">
    <property type="entry name" value="ABC_tran"/>
    <property type="match status" value="2"/>
</dbReference>
<evidence type="ECO:0000256" key="9">
    <source>
        <dbReference type="ARBA" id="ARBA00023136"/>
    </source>
</evidence>
<dbReference type="GO" id="GO:0016020">
    <property type="term" value="C:membrane"/>
    <property type="evidence" value="ECO:0007669"/>
    <property type="project" value="UniProtKB-SubCell"/>
</dbReference>
<dbReference type="GO" id="GO:0140359">
    <property type="term" value="F:ABC-type transporter activity"/>
    <property type="evidence" value="ECO:0007669"/>
    <property type="project" value="InterPro"/>
</dbReference>
<keyword evidence="12" id="KW-0378">Hydrolase</keyword>
<dbReference type="InterPro" id="IPR003439">
    <property type="entry name" value="ABC_transporter-like_ATP-bd"/>
</dbReference>
<feature type="domain" description="ABC transporter" evidence="11">
    <location>
        <begin position="468"/>
        <end position="702"/>
    </location>
</feature>
<dbReference type="OrthoDB" id="8061355at2759"/>
<feature type="transmembrane region" description="Helical" evidence="10">
    <location>
        <begin position="1090"/>
        <end position="1109"/>
    </location>
</feature>
<keyword evidence="8 10" id="KW-1133">Transmembrane helix</keyword>
<comment type="similarity">
    <text evidence="2">Belongs to the ABC transporter superfamily. ABCA family.</text>
</comment>
<dbReference type="SMART" id="SM00382">
    <property type="entry name" value="AAA"/>
    <property type="match status" value="2"/>
</dbReference>
<feature type="transmembrane region" description="Helical" evidence="10">
    <location>
        <begin position="1116"/>
        <end position="1140"/>
    </location>
</feature>
<feature type="transmembrane region" description="Helical" evidence="10">
    <location>
        <begin position="336"/>
        <end position="356"/>
    </location>
</feature>
<dbReference type="VEuPathDB" id="FungiDB:BD410DRAFT_754625"/>
<evidence type="ECO:0000256" key="6">
    <source>
        <dbReference type="ARBA" id="ARBA00022741"/>
    </source>
</evidence>
<feature type="transmembrane region" description="Helical" evidence="10">
    <location>
        <begin position="844"/>
        <end position="864"/>
    </location>
</feature>
<comment type="subcellular location">
    <subcellularLocation>
        <location evidence="1">Membrane</location>
        <topology evidence="1">Multi-pass membrane protein</topology>
    </subcellularLocation>
</comment>
<keyword evidence="6" id="KW-0547">Nucleotide-binding</keyword>
<dbReference type="InterPro" id="IPR017871">
    <property type="entry name" value="ABC_transporter-like_CS"/>
</dbReference>
<keyword evidence="5" id="KW-0677">Repeat</keyword>
<evidence type="ECO:0000256" key="2">
    <source>
        <dbReference type="ARBA" id="ARBA00008869"/>
    </source>
</evidence>
<evidence type="ECO:0000259" key="11">
    <source>
        <dbReference type="PROSITE" id="PS50893"/>
    </source>
</evidence>